<gene>
    <name evidence="1" type="ORF">OCU04_001747</name>
</gene>
<evidence type="ECO:0000313" key="2">
    <source>
        <dbReference type="Proteomes" id="UP001152300"/>
    </source>
</evidence>
<keyword evidence="2" id="KW-1185">Reference proteome</keyword>
<dbReference type="AlphaFoldDB" id="A0A9X0AYR8"/>
<evidence type="ECO:0000313" key="1">
    <source>
        <dbReference type="EMBL" id="KAJ8071426.1"/>
    </source>
</evidence>
<proteinExistence type="predicted"/>
<dbReference type="Proteomes" id="UP001152300">
    <property type="component" value="Unassembled WGS sequence"/>
</dbReference>
<name>A0A9X0AYR8_9HELO</name>
<reference evidence="1" key="1">
    <citation type="submission" date="2022-11" db="EMBL/GenBank/DDBJ databases">
        <title>Genome Resource of Sclerotinia nivalis Strain SnTB1, a Plant Pathogen Isolated from American Ginseng.</title>
        <authorList>
            <person name="Fan S."/>
        </authorList>
    </citation>
    <scope>NUCLEOTIDE SEQUENCE</scope>
    <source>
        <strain evidence="1">SnTB1</strain>
    </source>
</reference>
<dbReference type="EMBL" id="JAPEIS010000001">
    <property type="protein sequence ID" value="KAJ8071426.1"/>
    <property type="molecule type" value="Genomic_DNA"/>
</dbReference>
<sequence length="90" mass="10208">MCHLALVESRRLQSIITDRRCSSRICQGNRELSKILAYDAVSPIWMDPPIPKSILENLTLTHEIHHPRLGDASYEGRDAALIAGDEKVKW</sequence>
<comment type="caution">
    <text evidence="1">The sequence shown here is derived from an EMBL/GenBank/DDBJ whole genome shotgun (WGS) entry which is preliminary data.</text>
</comment>
<protein>
    <submittedName>
        <fullName evidence="1">Uncharacterized protein</fullName>
    </submittedName>
</protein>
<organism evidence="1 2">
    <name type="scientific">Sclerotinia nivalis</name>
    <dbReference type="NCBI Taxonomy" id="352851"/>
    <lineage>
        <taxon>Eukaryota</taxon>
        <taxon>Fungi</taxon>
        <taxon>Dikarya</taxon>
        <taxon>Ascomycota</taxon>
        <taxon>Pezizomycotina</taxon>
        <taxon>Leotiomycetes</taxon>
        <taxon>Helotiales</taxon>
        <taxon>Sclerotiniaceae</taxon>
        <taxon>Sclerotinia</taxon>
    </lineage>
</organism>
<accession>A0A9X0AYR8</accession>